<dbReference type="SMART" id="SM01294">
    <property type="entry name" value="PKS_PP_betabranch"/>
    <property type="match status" value="1"/>
</dbReference>
<keyword evidence="1" id="KW-0596">Phosphopantetheine</keyword>
<evidence type="ECO:0000259" key="3">
    <source>
        <dbReference type="PROSITE" id="PS50075"/>
    </source>
</evidence>
<feature type="domain" description="Carrier" evidence="3">
    <location>
        <begin position="6"/>
        <end position="80"/>
    </location>
</feature>
<dbReference type="SUPFAM" id="SSF47336">
    <property type="entry name" value="ACP-like"/>
    <property type="match status" value="1"/>
</dbReference>
<dbReference type="PROSITE" id="PS50075">
    <property type="entry name" value="CARRIER"/>
    <property type="match status" value="1"/>
</dbReference>
<evidence type="ECO:0000313" key="5">
    <source>
        <dbReference type="Proteomes" id="UP000198407"/>
    </source>
</evidence>
<protein>
    <submittedName>
        <fullName evidence="4">Acyl carrier protein</fullName>
    </submittedName>
</protein>
<dbReference type="GO" id="GO:0031177">
    <property type="term" value="F:phosphopantetheine binding"/>
    <property type="evidence" value="ECO:0007669"/>
    <property type="project" value="InterPro"/>
</dbReference>
<evidence type="ECO:0000256" key="2">
    <source>
        <dbReference type="ARBA" id="ARBA00022553"/>
    </source>
</evidence>
<dbReference type="InterPro" id="IPR036736">
    <property type="entry name" value="ACP-like_sf"/>
</dbReference>
<dbReference type="Gene3D" id="1.10.1200.10">
    <property type="entry name" value="ACP-like"/>
    <property type="match status" value="1"/>
</dbReference>
<keyword evidence="2" id="KW-0597">Phosphoprotein</keyword>
<dbReference type="InterPro" id="IPR009081">
    <property type="entry name" value="PP-bd_ACP"/>
</dbReference>
<keyword evidence="5" id="KW-1185">Reference proteome</keyword>
<sequence>MSPDKPSVNDWLSQYLSSEHSIDPRTIRLKTTFSELGLDSATGVALTLDVGDWLGIEVEPTVIFDYPTVELFCTHVEQLHAQKLNERKRS</sequence>
<dbReference type="Proteomes" id="UP000198407">
    <property type="component" value="Unassembled WGS sequence"/>
</dbReference>
<evidence type="ECO:0000313" key="4">
    <source>
        <dbReference type="EMBL" id="SNS39234.1"/>
    </source>
</evidence>
<dbReference type="Pfam" id="PF00550">
    <property type="entry name" value="PP-binding"/>
    <property type="match status" value="1"/>
</dbReference>
<dbReference type="AlphaFoldDB" id="A0A239E5T4"/>
<dbReference type="RefSeq" id="WP_052419448.1">
    <property type="nucleotide sequence ID" value="NZ_FZOL01000007.1"/>
</dbReference>
<reference evidence="5" key="1">
    <citation type="submission" date="2017-06" db="EMBL/GenBank/DDBJ databases">
        <authorList>
            <person name="Varghese N."/>
            <person name="Submissions S."/>
        </authorList>
    </citation>
    <scope>NUCLEOTIDE SEQUENCE [LARGE SCALE GENOMIC DNA]</scope>
    <source>
        <strain evidence="5">DSM 22348</strain>
    </source>
</reference>
<evidence type="ECO:0000256" key="1">
    <source>
        <dbReference type="ARBA" id="ARBA00022450"/>
    </source>
</evidence>
<dbReference type="EMBL" id="FZOL01000007">
    <property type="protein sequence ID" value="SNS39234.1"/>
    <property type="molecule type" value="Genomic_DNA"/>
</dbReference>
<proteinExistence type="predicted"/>
<dbReference type="SMART" id="SM00823">
    <property type="entry name" value="PKS_PP"/>
    <property type="match status" value="1"/>
</dbReference>
<gene>
    <name evidence="4" type="ORF">SAMN05444352_10782</name>
</gene>
<accession>A0A239E5T4</accession>
<dbReference type="STRING" id="1215104.GCA_000730585_02437"/>
<organism evidence="4 5">
    <name type="scientific">Pseudomonas japonica</name>
    <dbReference type="NCBI Taxonomy" id="256466"/>
    <lineage>
        <taxon>Bacteria</taxon>
        <taxon>Pseudomonadati</taxon>
        <taxon>Pseudomonadota</taxon>
        <taxon>Gammaproteobacteria</taxon>
        <taxon>Pseudomonadales</taxon>
        <taxon>Pseudomonadaceae</taxon>
        <taxon>Pseudomonas</taxon>
    </lineage>
</organism>
<dbReference type="InterPro" id="IPR020806">
    <property type="entry name" value="PKS_PP-bd"/>
</dbReference>
<name>A0A239E5T4_9PSED</name>